<accession>A0AAP5QK52</accession>
<dbReference type="InterPro" id="IPR036188">
    <property type="entry name" value="FAD/NAD-bd_sf"/>
</dbReference>
<dbReference type="RefSeq" id="WP_278498738.1">
    <property type="nucleotide sequence ID" value="NZ_JANSLM010000028.1"/>
</dbReference>
<protein>
    <submittedName>
        <fullName evidence="1">Uncharacterized protein</fullName>
    </submittedName>
</protein>
<proteinExistence type="predicted"/>
<gene>
    <name evidence="1" type="ORF">ParKJ_40475</name>
</gene>
<comment type="caution">
    <text evidence="1">The sequence shown here is derived from an EMBL/GenBank/DDBJ whole genome shotgun (WGS) entry which is preliminary data.</text>
</comment>
<dbReference type="Gene3D" id="3.50.50.60">
    <property type="entry name" value="FAD/NAD(P)-binding domain"/>
    <property type="match status" value="1"/>
</dbReference>
<dbReference type="EMBL" id="JANSLM010000028">
    <property type="protein sequence ID" value="MDT8843682.1"/>
    <property type="molecule type" value="Genomic_DNA"/>
</dbReference>
<dbReference type="SUPFAM" id="SSF51905">
    <property type="entry name" value="FAD/NAD(P)-binding domain"/>
    <property type="match status" value="2"/>
</dbReference>
<sequence>MTTNASVTASKPDDYADVLPLLALKVAPRQFDVNYRFTSVSIRDQMVRAQMLVKTLKDTGALDDNPVSGTRKESSGRVDLLICGAGPAGIAAATEAERLGMSFVLLDRGKSFPSGVLNTNAVRYVSTAMYEWPHSVHDRHEFPLQTPMLLGNSHGTLPALNLSIKRPLTIHEFCMALKKRIGPKLKKWGSNFDPASGALSGNVYIPNACLDNLSKRRLRAMLKSGHSMNGQSDPSIQLPGLAFANLIAPAQGAPTAKHTFVMDKDNPTKQFYERIGPFQFAYVIYAAGFGSESKKYAKDKWARSHLFVGFWDKDTVQDPRLGFPPGAKPKVVILGAGDGALQDALRCLVDPSKARHPLDIWHRLMVDPFGRDLNRSRHVQVALREIAACDAYTTSGAIWTADKHIYESLDRRLREIARELAGHHGARLRSAFRLLLRPDVSTVTIVTLKGYFTKAYALNRFLILLFDELFRHGVHGLPQLVIATGEVSRFTVSRSNKRGGVVRLLDGTRINGDLVIIRGGLESRGQLVGIKAHDTARAELGRIPPPIRPIG</sequence>
<evidence type="ECO:0000313" key="2">
    <source>
        <dbReference type="Proteomes" id="UP001246473"/>
    </source>
</evidence>
<evidence type="ECO:0000313" key="1">
    <source>
        <dbReference type="EMBL" id="MDT8843682.1"/>
    </source>
</evidence>
<organism evidence="1 2">
    <name type="scientific">Paraburkholderia fungorum</name>
    <dbReference type="NCBI Taxonomy" id="134537"/>
    <lineage>
        <taxon>Bacteria</taxon>
        <taxon>Pseudomonadati</taxon>
        <taxon>Pseudomonadota</taxon>
        <taxon>Betaproteobacteria</taxon>
        <taxon>Burkholderiales</taxon>
        <taxon>Burkholderiaceae</taxon>
        <taxon>Paraburkholderia</taxon>
    </lineage>
</organism>
<dbReference type="AlphaFoldDB" id="A0AAP5QK52"/>
<name>A0AAP5QK52_9BURK</name>
<dbReference type="Proteomes" id="UP001246473">
    <property type="component" value="Unassembled WGS sequence"/>
</dbReference>
<reference evidence="1" key="1">
    <citation type="submission" date="2022-08" db="EMBL/GenBank/DDBJ databases">
        <authorList>
            <person name="Kim S.-J."/>
        </authorList>
    </citation>
    <scope>NUCLEOTIDE SEQUENCE</scope>
    <source>
        <strain evidence="1">KJ</strain>
    </source>
</reference>